<dbReference type="AlphaFoldDB" id="A0A284VRV6"/>
<protein>
    <submittedName>
        <fullName evidence="2">Glyoxalase/bleomycin resistance protein/dioxygenase</fullName>
    </submittedName>
</protein>
<organism evidence="2 3">
    <name type="scientific">Candidatus Methanoperedens nitratireducens</name>
    <dbReference type="NCBI Taxonomy" id="1392998"/>
    <lineage>
        <taxon>Archaea</taxon>
        <taxon>Methanobacteriati</taxon>
        <taxon>Methanobacteriota</taxon>
        <taxon>Stenosarchaea group</taxon>
        <taxon>Methanomicrobia</taxon>
        <taxon>Methanosarcinales</taxon>
        <taxon>ANME-2 cluster</taxon>
        <taxon>Candidatus Methanoperedentaceae</taxon>
        <taxon>Candidatus Methanoperedens</taxon>
    </lineage>
</organism>
<dbReference type="InterPro" id="IPR004360">
    <property type="entry name" value="Glyas_Fos-R_dOase_dom"/>
</dbReference>
<evidence type="ECO:0000313" key="2">
    <source>
        <dbReference type="EMBL" id="SNQ61939.1"/>
    </source>
</evidence>
<evidence type="ECO:0000259" key="1">
    <source>
        <dbReference type="PROSITE" id="PS51819"/>
    </source>
</evidence>
<dbReference type="PANTHER" id="PTHR33993:SF2">
    <property type="entry name" value="VOC DOMAIN-CONTAINING PROTEIN"/>
    <property type="match status" value="1"/>
</dbReference>
<reference evidence="3" key="1">
    <citation type="submission" date="2017-06" db="EMBL/GenBank/DDBJ databases">
        <authorList>
            <person name="Cremers G."/>
        </authorList>
    </citation>
    <scope>NUCLEOTIDE SEQUENCE [LARGE SCALE GENOMIC DNA]</scope>
</reference>
<dbReference type="EMBL" id="FZMP01000202">
    <property type="protein sequence ID" value="SNQ61939.1"/>
    <property type="molecule type" value="Genomic_DNA"/>
</dbReference>
<dbReference type="Pfam" id="PF00903">
    <property type="entry name" value="Glyoxalase"/>
    <property type="match status" value="1"/>
</dbReference>
<gene>
    <name evidence="2" type="ORF">MNV_550029</name>
</gene>
<proteinExistence type="predicted"/>
<dbReference type="Gene3D" id="3.10.180.10">
    <property type="entry name" value="2,3-Dihydroxybiphenyl 1,2-Dioxygenase, domain 1"/>
    <property type="match status" value="1"/>
</dbReference>
<dbReference type="PANTHER" id="PTHR33993">
    <property type="entry name" value="GLYOXALASE-RELATED"/>
    <property type="match status" value="1"/>
</dbReference>
<dbReference type="Proteomes" id="UP000218615">
    <property type="component" value="Unassembled WGS sequence"/>
</dbReference>
<dbReference type="OrthoDB" id="134577at2157"/>
<keyword evidence="2" id="KW-0223">Dioxygenase</keyword>
<dbReference type="GO" id="GO:0051213">
    <property type="term" value="F:dioxygenase activity"/>
    <property type="evidence" value="ECO:0007669"/>
    <property type="project" value="UniProtKB-KW"/>
</dbReference>
<sequence length="129" mass="14428">MDKVTHFHIPVENMERAMKFYKSIFGWEIEETVAGMDYQLATTVAVDEKGMPEEPGAINGALYLRESPEECQSIVISVPSIDEYLKKIEKAGGKVVGHKSPVEDFGFYARVADTEGNVIGLWEDVKKSE</sequence>
<dbReference type="InterPro" id="IPR029068">
    <property type="entry name" value="Glyas_Bleomycin-R_OHBP_Dase"/>
</dbReference>
<dbReference type="SUPFAM" id="SSF54593">
    <property type="entry name" value="Glyoxalase/Bleomycin resistance protein/Dihydroxybiphenyl dioxygenase"/>
    <property type="match status" value="1"/>
</dbReference>
<name>A0A284VRV6_9EURY</name>
<keyword evidence="3" id="KW-1185">Reference proteome</keyword>
<accession>A0A284VRV6</accession>
<dbReference type="CDD" id="cd07247">
    <property type="entry name" value="SgaA_N_like"/>
    <property type="match status" value="1"/>
</dbReference>
<dbReference type="InterPro" id="IPR052164">
    <property type="entry name" value="Anthracycline_SecMetBiosynth"/>
</dbReference>
<dbReference type="InterPro" id="IPR037523">
    <property type="entry name" value="VOC_core"/>
</dbReference>
<dbReference type="RefSeq" id="WP_096206563.1">
    <property type="nucleotide sequence ID" value="NZ_FZMP01000202.1"/>
</dbReference>
<dbReference type="PROSITE" id="PS51819">
    <property type="entry name" value="VOC"/>
    <property type="match status" value="1"/>
</dbReference>
<keyword evidence="2" id="KW-0560">Oxidoreductase</keyword>
<evidence type="ECO:0000313" key="3">
    <source>
        <dbReference type="Proteomes" id="UP000218615"/>
    </source>
</evidence>
<feature type="domain" description="VOC" evidence="1">
    <location>
        <begin position="3"/>
        <end position="124"/>
    </location>
</feature>